<dbReference type="InterPro" id="IPR003200">
    <property type="entry name" value="Nict_dMeBzImd_PRibTrfase"/>
</dbReference>
<dbReference type="RefSeq" id="WP_290194852.1">
    <property type="nucleotide sequence ID" value="NZ_CP047654.1"/>
</dbReference>
<keyword evidence="2" id="KW-0328">Glycosyltransferase</keyword>
<keyword evidence="3" id="KW-1185">Reference proteome</keyword>
<reference evidence="2" key="1">
    <citation type="submission" date="2023-07" db="EMBL/GenBank/DDBJ databases">
        <title>Sequencing the genomes of 1000 actinobacteria strains.</title>
        <authorList>
            <person name="Klenk H.-P."/>
        </authorList>
    </citation>
    <scope>NUCLEOTIDE SEQUENCE</scope>
    <source>
        <strain evidence="2">DSM 107476</strain>
    </source>
</reference>
<dbReference type="GO" id="GO:0008939">
    <property type="term" value="F:nicotinate-nucleotide-dimethylbenzimidazole phosphoribosyltransferase activity"/>
    <property type="evidence" value="ECO:0007669"/>
    <property type="project" value="UniProtKB-EC"/>
</dbReference>
<evidence type="ECO:0000313" key="2">
    <source>
        <dbReference type="EMBL" id="MDR7329775.1"/>
    </source>
</evidence>
<dbReference type="EC" id="2.4.2.21" evidence="2"/>
<dbReference type="EMBL" id="JAVDXZ010000001">
    <property type="protein sequence ID" value="MDR7329775.1"/>
    <property type="molecule type" value="Genomic_DNA"/>
</dbReference>
<name>A0ABU1ZXX1_9CORY</name>
<dbReference type="PANTHER" id="PTHR43463">
    <property type="entry name" value="NICOTINATE-NUCLEOTIDE--DIMETHYLBENZIMIDAZOLE PHOSPHORIBOSYLTRANSFERASE"/>
    <property type="match status" value="1"/>
</dbReference>
<comment type="caution">
    <text evidence="2">The sequence shown here is derived from an EMBL/GenBank/DDBJ whole genome shotgun (WGS) entry which is preliminary data.</text>
</comment>
<protein>
    <submittedName>
        <fullName evidence="2">Nicotinate-nucleotide--dimethylbenzimidazole phosphoribosyltransferase</fullName>
        <ecNumber evidence="2">2.4.2.21</ecNumber>
    </submittedName>
</protein>
<feature type="region of interest" description="Disordered" evidence="1">
    <location>
        <begin position="1"/>
        <end position="20"/>
    </location>
</feature>
<accession>A0ABU1ZXX1</accession>
<dbReference type="SUPFAM" id="SSF52733">
    <property type="entry name" value="Nicotinate mononucleotide:5,6-dimethylbenzimidazole phosphoribosyltransferase (CobT)"/>
    <property type="match status" value="1"/>
</dbReference>
<dbReference type="Pfam" id="PF02277">
    <property type="entry name" value="DBI_PRT"/>
    <property type="match status" value="1"/>
</dbReference>
<dbReference type="Proteomes" id="UP001180840">
    <property type="component" value="Unassembled WGS sequence"/>
</dbReference>
<gene>
    <name evidence="2" type="ORF">J2S39_001451</name>
</gene>
<organism evidence="2 3">
    <name type="scientific">Corynebacterium guangdongense</name>
    <dbReference type="NCBI Taxonomy" id="1783348"/>
    <lineage>
        <taxon>Bacteria</taxon>
        <taxon>Bacillati</taxon>
        <taxon>Actinomycetota</taxon>
        <taxon>Actinomycetes</taxon>
        <taxon>Mycobacteriales</taxon>
        <taxon>Corynebacteriaceae</taxon>
        <taxon>Corynebacterium</taxon>
    </lineage>
</organism>
<evidence type="ECO:0000256" key="1">
    <source>
        <dbReference type="SAM" id="MobiDB-lite"/>
    </source>
</evidence>
<dbReference type="PANTHER" id="PTHR43463:SF1">
    <property type="entry name" value="NICOTINATE-NUCLEOTIDE--DIMETHYLBENZIMIDAZOLE PHOSPHORIBOSYLTRANSFERASE"/>
    <property type="match status" value="1"/>
</dbReference>
<dbReference type="NCBIfam" id="NF000996">
    <property type="entry name" value="PRK00105.1"/>
    <property type="match status" value="1"/>
</dbReference>
<proteinExistence type="predicted"/>
<dbReference type="Gene3D" id="3.40.50.10210">
    <property type="match status" value="1"/>
</dbReference>
<keyword evidence="2" id="KW-0808">Transferase</keyword>
<dbReference type="CDD" id="cd02439">
    <property type="entry name" value="DMB-PRT_CobT"/>
    <property type="match status" value="1"/>
</dbReference>
<evidence type="ECO:0000313" key="3">
    <source>
        <dbReference type="Proteomes" id="UP001180840"/>
    </source>
</evidence>
<sequence length="355" mass="36964">MDATPPTGISAPFGPVQAPDEGSQIRMAELLASTPRGRSYGRLAAVGVLAAGWHGEVPPRPITQARVVVFAGDHGIAERGISAYSPGASLQQATEIRAGGGAVQSMARAADATVRLVDVSLDHEAWGEERVSRSSGAIDVTDAMDAGQLERALEIGRKVADQEIDAGADLLIPGDLGVGNTTVAAALMGMFTRTEPVAVVGPGSGADDEMWKRKVAVIRDAMFRVRHLRAEPLEVLRRIGSPDIAALVGFIGQAVSRRTPVLLDGAPVTVAAYLVHRLADGAAQWFIAGQLTPEPAHLLALQKLDLTPLLALEMTTGQGVGALAALPLITSAIELAGDEAALRAGDDAEREPEEE</sequence>
<dbReference type="InterPro" id="IPR036087">
    <property type="entry name" value="Nict_dMeBzImd_PRibTrfase_sf"/>
</dbReference>